<dbReference type="EMBL" id="QRGP01000001">
    <property type="protein sequence ID" value="RDV06245.1"/>
    <property type="molecule type" value="Genomic_DNA"/>
</dbReference>
<evidence type="ECO:0000313" key="2">
    <source>
        <dbReference type="Proteomes" id="UP000263833"/>
    </source>
</evidence>
<comment type="caution">
    <text evidence="1">The sequence shown here is derived from an EMBL/GenBank/DDBJ whole genome shotgun (WGS) entry which is preliminary data.</text>
</comment>
<keyword evidence="2" id="KW-1185">Reference proteome</keyword>
<gene>
    <name evidence="1" type="ORF">DXH95_02065</name>
</gene>
<evidence type="ECO:0000313" key="1">
    <source>
        <dbReference type="EMBL" id="RDV06245.1"/>
    </source>
</evidence>
<organism evidence="1 2">
    <name type="scientific">Sphingorhabdus pulchriflava</name>
    <dbReference type="NCBI Taxonomy" id="2292257"/>
    <lineage>
        <taxon>Bacteria</taxon>
        <taxon>Pseudomonadati</taxon>
        <taxon>Pseudomonadota</taxon>
        <taxon>Alphaproteobacteria</taxon>
        <taxon>Sphingomonadales</taxon>
        <taxon>Sphingomonadaceae</taxon>
        <taxon>Sphingorhabdus</taxon>
    </lineage>
</organism>
<accession>A0A371BF63</accession>
<proteinExistence type="predicted"/>
<name>A0A371BF63_9SPHN</name>
<sequence length="128" mass="13069">MATKEVSTADVTAGTRFKLRLNKPVIIAEGLTIPVGTWAHGEVVSATDSGGLGKSGKMSARLLYLEYGSNKIPLEGEISTKGTGAGSAGAAVIFAGVAGLFHRGNNAKIKAGEIINAFVAQDTTLVLP</sequence>
<dbReference type="AlphaFoldDB" id="A0A371BF63"/>
<reference evidence="2" key="1">
    <citation type="submission" date="2018-08" db="EMBL/GenBank/DDBJ databases">
        <authorList>
            <person name="Kim S.-J."/>
            <person name="Jung G.-Y."/>
        </authorList>
    </citation>
    <scope>NUCLEOTIDE SEQUENCE [LARGE SCALE GENOMIC DNA]</scope>
    <source>
        <strain evidence="2">GY_G</strain>
    </source>
</reference>
<dbReference type="Proteomes" id="UP000263833">
    <property type="component" value="Unassembled WGS sequence"/>
</dbReference>
<protein>
    <submittedName>
        <fullName evidence="1">Uncharacterized protein</fullName>
    </submittedName>
</protein>